<dbReference type="CDD" id="cd02440">
    <property type="entry name" value="AdoMet_MTases"/>
    <property type="match status" value="1"/>
</dbReference>
<dbReference type="Proteomes" id="UP000183686">
    <property type="component" value="Unassembled WGS sequence"/>
</dbReference>
<sequence>MVPMWYNSLLARGLIPDWILRRGVRSQGKERLSMMKKGNTKKSYSEFLKEASSGNIAINTDDANNQHYEVDAEFFQYCLGKNLKYSCSFWDENTSNLDDAEENMLEIYSKRSEIENGMNILDVGCGWGSLSLYLAKKYPKSEITGVSNSSSQKTFIDSLASERKLSNLNIITKDINKFTAEEKYDRIVSIEMFEHTKNTKKLMNLINEWLKPNGRFFMHVFAHKDNPYYFDRDQKNAWMAKYFFTGGMMPNHDLFKDLKSDLKYEKSWSLPGSHYEKTSNAWLEKMDKNKLEILKLFERNNKKNIAKRNFNFWRLFYIACAEIFGYDNGKEWIISHHLFKKSEK</sequence>
<proteinExistence type="predicted"/>
<comment type="caution">
    <text evidence="1">The sequence shown here is derived from an EMBL/GenBank/DDBJ whole genome shotgun (WGS) entry which is preliminary data.</text>
</comment>
<accession>A0A1J5U8E6</accession>
<dbReference type="InterPro" id="IPR029063">
    <property type="entry name" value="SAM-dependent_MTases_sf"/>
</dbReference>
<organism evidence="1 2">
    <name type="scientific">Marine Group III euryarchaeote CG-Epi5</name>
    <dbReference type="NCBI Taxonomy" id="1888999"/>
    <lineage>
        <taxon>Archaea</taxon>
        <taxon>Methanobacteriati</taxon>
        <taxon>Thermoplasmatota</taxon>
        <taxon>Thermoplasmata</taxon>
        <taxon>Candidatus Thermoprofundales</taxon>
    </lineage>
</organism>
<dbReference type="EMBL" id="MIYW01000013">
    <property type="protein sequence ID" value="OIR22204.1"/>
    <property type="molecule type" value="Genomic_DNA"/>
</dbReference>
<gene>
    <name evidence="1" type="ORF">BEU02_01690</name>
</gene>
<dbReference type="Pfam" id="PF02353">
    <property type="entry name" value="CMAS"/>
    <property type="match status" value="1"/>
</dbReference>
<reference evidence="1 2" key="1">
    <citation type="submission" date="2016-08" db="EMBL/GenBank/DDBJ databases">
        <title>New Insights into Marine Group III Euryarchaeota, from dark to light.</title>
        <authorList>
            <person name="Haro-Moreno J.M."/>
            <person name="Rodriguez-Valera F."/>
            <person name="Lopez-Garcia P."/>
            <person name="Moreira D."/>
            <person name="Martin-Cuadrado A.B."/>
        </authorList>
    </citation>
    <scope>NUCLEOTIDE SEQUENCE [LARGE SCALE GENOMIC DNA]</scope>
    <source>
        <strain evidence="1">CG-Epi5</strain>
    </source>
</reference>
<dbReference type="SUPFAM" id="SSF53335">
    <property type="entry name" value="S-adenosyl-L-methionine-dependent methyltransferases"/>
    <property type="match status" value="1"/>
</dbReference>
<dbReference type="PANTHER" id="PTHR43832">
    <property type="match status" value="1"/>
</dbReference>
<name>A0A1J5U8E6_9ARCH</name>
<evidence type="ECO:0000313" key="1">
    <source>
        <dbReference type="EMBL" id="OIR22204.1"/>
    </source>
</evidence>
<protein>
    <submittedName>
        <fullName evidence="1">Cyclopropane-fatty-acyl-phospholipid synthase</fullName>
    </submittedName>
</protein>
<dbReference type="PANTHER" id="PTHR43832:SF1">
    <property type="entry name" value="S-ADENOSYL-L-METHIONINE-DEPENDENT METHYLTRANSFERASES SUPERFAMILY PROTEIN"/>
    <property type="match status" value="1"/>
</dbReference>
<dbReference type="Gene3D" id="3.40.50.150">
    <property type="entry name" value="Vaccinia Virus protein VP39"/>
    <property type="match status" value="1"/>
</dbReference>
<evidence type="ECO:0000313" key="2">
    <source>
        <dbReference type="Proteomes" id="UP000183686"/>
    </source>
</evidence>
<dbReference type="AlphaFoldDB" id="A0A1J5U8E6"/>
<dbReference type="FunFam" id="3.40.50.150:FF:000554">
    <property type="entry name" value="Cation-transporting ATPase"/>
    <property type="match status" value="1"/>
</dbReference>